<dbReference type="Gene3D" id="1.10.260.40">
    <property type="entry name" value="lambda repressor-like DNA-binding domains"/>
    <property type="match status" value="1"/>
</dbReference>
<dbReference type="CDD" id="cd00093">
    <property type="entry name" value="HTH_XRE"/>
    <property type="match status" value="1"/>
</dbReference>
<dbReference type="PROSITE" id="PS50943">
    <property type="entry name" value="HTH_CROC1"/>
    <property type="match status" value="1"/>
</dbReference>
<dbReference type="Proteomes" id="UP001060895">
    <property type="component" value="Unassembled WGS sequence"/>
</dbReference>
<dbReference type="InterPro" id="IPR010982">
    <property type="entry name" value="Lambda_DNA-bd_dom_sf"/>
</dbReference>
<dbReference type="Pfam" id="PF01381">
    <property type="entry name" value="HTH_3"/>
    <property type="match status" value="1"/>
</dbReference>
<dbReference type="SMART" id="SM00530">
    <property type="entry name" value="HTH_XRE"/>
    <property type="match status" value="1"/>
</dbReference>
<evidence type="ECO:0000313" key="2">
    <source>
        <dbReference type="EMBL" id="GBQ30438.1"/>
    </source>
</evidence>
<dbReference type="SUPFAM" id="SSF47413">
    <property type="entry name" value="lambda repressor-like DNA-binding domains"/>
    <property type="match status" value="1"/>
</dbReference>
<dbReference type="InterPro" id="IPR001387">
    <property type="entry name" value="Cro/C1-type_HTH"/>
</dbReference>
<name>A0ABQ0PBL8_9PROT</name>
<gene>
    <name evidence="2" type="ORF">AA12717_3502</name>
</gene>
<dbReference type="RefSeq" id="WP_246387283.1">
    <property type="nucleotide sequence ID" value="NZ_BAQP01000395.1"/>
</dbReference>
<reference evidence="2" key="1">
    <citation type="submission" date="2013-04" db="EMBL/GenBank/DDBJ databases">
        <title>The genome sequencing project of 58 acetic acid bacteria.</title>
        <authorList>
            <person name="Okamoto-Kainuma A."/>
            <person name="Ishikawa M."/>
            <person name="Umino S."/>
            <person name="Koizumi Y."/>
            <person name="Shiwa Y."/>
            <person name="Yoshikawa H."/>
            <person name="Matsutani M."/>
            <person name="Matsushita K."/>
        </authorList>
    </citation>
    <scope>NUCLEOTIDE SEQUENCE</scope>
    <source>
        <strain evidence="2">DSM 12717</strain>
    </source>
</reference>
<protein>
    <submittedName>
        <fullName evidence="2">Transcriptional regulator</fullName>
    </submittedName>
</protein>
<keyword evidence="3" id="KW-1185">Reference proteome</keyword>
<evidence type="ECO:0000313" key="3">
    <source>
        <dbReference type="Proteomes" id="UP001060895"/>
    </source>
</evidence>
<evidence type="ECO:0000259" key="1">
    <source>
        <dbReference type="PROSITE" id="PS50943"/>
    </source>
</evidence>
<organism evidence="2 3">
    <name type="scientific">Gluconacetobacter sacchari DSM 12717</name>
    <dbReference type="NCBI Taxonomy" id="1307940"/>
    <lineage>
        <taxon>Bacteria</taxon>
        <taxon>Pseudomonadati</taxon>
        <taxon>Pseudomonadota</taxon>
        <taxon>Alphaproteobacteria</taxon>
        <taxon>Acetobacterales</taxon>
        <taxon>Acetobacteraceae</taxon>
        <taxon>Gluconacetobacter</taxon>
    </lineage>
</organism>
<comment type="caution">
    <text evidence="2">The sequence shown here is derived from an EMBL/GenBank/DDBJ whole genome shotgun (WGS) entry which is preliminary data.</text>
</comment>
<dbReference type="EMBL" id="BAQP01000395">
    <property type="protein sequence ID" value="GBQ30438.1"/>
    <property type="molecule type" value="Genomic_DNA"/>
</dbReference>
<feature type="domain" description="HTH cro/C1-type" evidence="1">
    <location>
        <begin position="90"/>
        <end position="144"/>
    </location>
</feature>
<proteinExistence type="predicted"/>
<accession>A0ABQ0PBL8</accession>
<sequence>MAPRILLQPGQIWTPEDNAAPSRLILDFPARMLCYRLVPRDASQDDPNGKQDEYVVFQSQFRRWIRETGATLGGHAQGVAAPSIELAKKVAALRKAYGMNQTELADTLGVSRSAIAAMETGRAGNACKLLPKLAAVFQVPRELFLGGMLDQSITIALSADEHDLVALYRRLTTEQKLNVQKYAERRAHA</sequence>